<feature type="compositionally biased region" description="Low complexity" evidence="1">
    <location>
        <begin position="1027"/>
        <end position="1040"/>
    </location>
</feature>
<feature type="region of interest" description="Disordered" evidence="1">
    <location>
        <begin position="1024"/>
        <end position="1048"/>
    </location>
</feature>
<comment type="caution">
    <text evidence="2">The sequence shown here is derived from an EMBL/GenBank/DDBJ whole genome shotgun (WGS) entry which is preliminary data.</text>
</comment>
<feature type="region of interest" description="Disordered" evidence="1">
    <location>
        <begin position="346"/>
        <end position="403"/>
    </location>
</feature>
<feature type="compositionally biased region" description="Low complexity" evidence="1">
    <location>
        <begin position="1"/>
        <end position="27"/>
    </location>
</feature>
<dbReference type="Proteomes" id="UP001205105">
    <property type="component" value="Unassembled WGS sequence"/>
</dbReference>
<feature type="region of interest" description="Disordered" evidence="1">
    <location>
        <begin position="231"/>
        <end position="263"/>
    </location>
</feature>
<evidence type="ECO:0000313" key="3">
    <source>
        <dbReference type="Proteomes" id="UP001205105"/>
    </source>
</evidence>
<feature type="compositionally biased region" description="Low complexity" evidence="1">
    <location>
        <begin position="417"/>
        <end position="459"/>
    </location>
</feature>
<evidence type="ECO:0000256" key="1">
    <source>
        <dbReference type="SAM" id="MobiDB-lite"/>
    </source>
</evidence>
<protein>
    <submittedName>
        <fullName evidence="2">Uncharacterized protein</fullName>
    </submittedName>
</protein>
<feature type="region of interest" description="Disordered" evidence="1">
    <location>
        <begin position="589"/>
        <end position="658"/>
    </location>
</feature>
<sequence>MEGEGSEAAGSVAAAAAPSETSAESSGPQPGPAAEESMQQGGSVNWGQATAQSPRVPRSQISRAHPAHAATGFGERTSAVLSALSGDDETALSAAEAAGEHTSEPQEAVAGVGETVAGVPVPAALLQAQLAQQPALSLTAPAPRMRGGFELASSPPASASPMYRANSVVSHTAGAALGGGRMHQQPGVRRGAETPASAPAAAPPGSSPPNSRGEFSGPLPQLRVQRRGAFSAGLPPASGQRPSQQQPLGPSRPSLSAGQSHAAGLSLPSTMAVALGALSPPGGPGGLLGQVTPPAGGLGLQAGQPPGSAGMASLLPLAASMGVPASQLGSMAAALLQAQSSVLGAQQAQHPAGQGGATQQVQQQQQQQQLLPPPPLHKPAAQQAQQQQQQQKAAATPAGTPMLHPTATAVSEIRGSPVQPAAGVQQQQQAEVAAAQPAPAEQQADLAAPQQQAASAVQGSGNGAGSPRRPLVSPSPDPDQLAAEEERRRHEGDPPRPQAAVIVELPTADVAAASQGGGLPGGLPFAEPPEAAMLGGNSTFADAMELGADEDDAMEVQQEPGHAAAGAGGLPPAPHGAASVMATLMTDNNEAQSEGDTEMEQQAASGPSRSAAAAQPERSLSRSMAEPAAATAHNTGARSALTGPPSQQGPATSNHGRAAHALSSLATVSTGNGEGLGGSVEMSALPSQQAAQHATSAPAAFAPPDAVLPAPPLADAVGEAALAAHAAAAAAAAQAAAHAAASAPATVPPQAFVAPPAGAAAQPAAPAASVSMSGQGDTPGGQVFGTGVVAMPQSSAAAAQQAAGGALQEGQGDMAPPAEARSRLQGAPPAAPAPALATIEGLGSPAASMHVAGVQPQESRGTARATILAGAAHSILTTAAAGEGEAMDEGGEALSPLVAAKAQAQMAAAQGAGPAAAAAATPGSGSVGGTPGLLPASASAHPAPGAASSERAGLAGAQQQQQQAVPNGQASTHKRASAGGSGQHTANGYAAHDGPSPAGGAAAVGSQGVASPIDYSTMAVDLAPAGPADAPQPSASYQPSSLPPPGAVAAAMAALEAAQAAQNGSLWQTPPPSSAEQLGEVIQALARQNGYATHANSAIGNGHVATSPDRELTSPSRLLTHDSTGSGSKQQAAKRRRTSAGPAGSAPHA</sequence>
<feature type="region of interest" description="Disordered" evidence="1">
    <location>
        <begin position="800"/>
        <end position="835"/>
    </location>
</feature>
<feature type="compositionally biased region" description="Low complexity" evidence="1">
    <location>
        <begin position="601"/>
        <end position="615"/>
    </location>
</feature>
<organism evidence="2 3">
    <name type="scientific">Chlorella ohadii</name>
    <dbReference type="NCBI Taxonomy" id="2649997"/>
    <lineage>
        <taxon>Eukaryota</taxon>
        <taxon>Viridiplantae</taxon>
        <taxon>Chlorophyta</taxon>
        <taxon>core chlorophytes</taxon>
        <taxon>Trebouxiophyceae</taxon>
        <taxon>Chlorellales</taxon>
        <taxon>Chlorellaceae</taxon>
        <taxon>Chlorella clade</taxon>
        <taxon>Chlorella</taxon>
    </lineage>
</organism>
<feature type="region of interest" description="Disordered" evidence="1">
    <location>
        <begin position="1097"/>
        <end position="1149"/>
    </location>
</feature>
<evidence type="ECO:0000313" key="2">
    <source>
        <dbReference type="EMBL" id="KAI7838466.1"/>
    </source>
</evidence>
<reference evidence="2" key="1">
    <citation type="submission" date="2020-11" db="EMBL/GenBank/DDBJ databases">
        <title>Chlorella ohadii genome sequencing and assembly.</title>
        <authorList>
            <person name="Murik O."/>
            <person name="Treves H."/>
            <person name="Kedem I."/>
            <person name="Shotland Y."/>
            <person name="Kaplan A."/>
        </authorList>
    </citation>
    <scope>NUCLEOTIDE SEQUENCE</scope>
    <source>
        <strain evidence="2">1</strain>
    </source>
</reference>
<feature type="compositionally biased region" description="Low complexity" evidence="1">
    <location>
        <begin position="932"/>
        <end position="970"/>
    </location>
</feature>
<feature type="compositionally biased region" description="Low complexity" evidence="1">
    <location>
        <begin position="800"/>
        <end position="812"/>
    </location>
</feature>
<feature type="region of interest" description="Disordered" evidence="1">
    <location>
        <begin position="417"/>
        <end position="502"/>
    </location>
</feature>
<name>A0AAD5DK66_9CHLO</name>
<feature type="compositionally biased region" description="Polar residues" evidence="1">
    <location>
        <begin position="1113"/>
        <end position="1131"/>
    </location>
</feature>
<feature type="compositionally biased region" description="Basic and acidic residues" evidence="1">
    <location>
        <begin position="484"/>
        <end position="494"/>
    </location>
</feature>
<feature type="compositionally biased region" description="Polar residues" evidence="1">
    <location>
        <begin position="37"/>
        <end position="53"/>
    </location>
</feature>
<feature type="region of interest" description="Disordered" evidence="1">
    <location>
        <begin position="558"/>
        <end position="577"/>
    </location>
</feature>
<gene>
    <name evidence="2" type="ORF">COHA_007729</name>
</gene>
<feature type="compositionally biased region" description="Low complexity" evidence="1">
    <location>
        <begin position="994"/>
        <end position="1006"/>
    </location>
</feature>
<feature type="region of interest" description="Disordered" evidence="1">
    <location>
        <begin position="916"/>
        <end position="1006"/>
    </location>
</feature>
<feature type="compositionally biased region" description="Low complexity" evidence="1">
    <location>
        <begin position="346"/>
        <end position="370"/>
    </location>
</feature>
<proteinExistence type="predicted"/>
<dbReference type="EMBL" id="JADXDR010000125">
    <property type="protein sequence ID" value="KAI7838466.1"/>
    <property type="molecule type" value="Genomic_DNA"/>
</dbReference>
<feature type="compositionally biased region" description="Polar residues" evidence="1">
    <location>
        <begin position="644"/>
        <end position="655"/>
    </location>
</feature>
<keyword evidence="3" id="KW-1185">Reference proteome</keyword>
<feature type="compositionally biased region" description="Low complexity" evidence="1">
    <location>
        <begin position="378"/>
        <end position="401"/>
    </location>
</feature>
<feature type="region of interest" description="Disordered" evidence="1">
    <location>
        <begin position="284"/>
        <end position="305"/>
    </location>
</feature>
<feature type="compositionally biased region" description="Polar residues" evidence="1">
    <location>
        <begin position="240"/>
        <end position="259"/>
    </location>
</feature>
<accession>A0AAD5DK66</accession>
<feature type="region of interest" description="Disordered" evidence="1">
    <location>
        <begin position="1"/>
        <end position="108"/>
    </location>
</feature>
<feature type="region of interest" description="Disordered" evidence="1">
    <location>
        <begin position="177"/>
        <end position="219"/>
    </location>
</feature>
<dbReference type="AlphaFoldDB" id="A0AAD5DK66"/>